<proteinExistence type="predicted"/>
<dbReference type="RefSeq" id="WP_074211171.1">
    <property type="nucleotide sequence ID" value="NZ_BJOI01000005.1"/>
</dbReference>
<name>A0A1H8NQX9_9GAMM</name>
<organism evidence="1 2">
    <name type="scientific">Vreelandella aquamarina</name>
    <dbReference type="NCBI Taxonomy" id="77097"/>
    <lineage>
        <taxon>Bacteria</taxon>
        <taxon>Pseudomonadati</taxon>
        <taxon>Pseudomonadota</taxon>
        <taxon>Gammaproteobacteria</taxon>
        <taxon>Oceanospirillales</taxon>
        <taxon>Halomonadaceae</taxon>
        <taxon>Vreelandella</taxon>
    </lineage>
</organism>
<evidence type="ECO:0000313" key="2">
    <source>
        <dbReference type="Proteomes" id="UP000199493"/>
    </source>
</evidence>
<gene>
    <name evidence="1" type="ORF">SAMN04490369_106917</name>
</gene>
<protein>
    <submittedName>
        <fullName evidence="1">Uncharacterized protein</fullName>
    </submittedName>
</protein>
<dbReference type="GeneID" id="97275692"/>
<dbReference type="Proteomes" id="UP000199493">
    <property type="component" value="Unassembled WGS sequence"/>
</dbReference>
<dbReference type="EMBL" id="FODB01000069">
    <property type="protein sequence ID" value="SEO31758.1"/>
    <property type="molecule type" value="Genomic_DNA"/>
</dbReference>
<dbReference type="STRING" id="77097.SAMN04490369_106917"/>
<dbReference type="AlphaFoldDB" id="A0A1H8NQX9"/>
<accession>A0A1H8NQX9</accession>
<evidence type="ECO:0000313" key="1">
    <source>
        <dbReference type="EMBL" id="SEO31758.1"/>
    </source>
</evidence>
<reference evidence="1 2" key="1">
    <citation type="submission" date="2016-10" db="EMBL/GenBank/DDBJ databases">
        <authorList>
            <person name="de Groot N.N."/>
        </authorList>
    </citation>
    <scope>NUCLEOTIDE SEQUENCE [LARGE SCALE GENOMIC DNA]</scope>
    <source>
        <strain evidence="1 2">558</strain>
    </source>
</reference>
<sequence length="74" mass="7807">MRTGLGLAALLTGTLTTHAYGSCRHGVGHQLEGLGIQHTFSLLPWEQAECDLPEPTLADAVFVLPAPISAEPMP</sequence>